<protein>
    <submittedName>
        <fullName evidence="4">Chitin-binding protein</fullName>
    </submittedName>
</protein>
<dbReference type="InterPro" id="IPR051024">
    <property type="entry name" value="GlcNAc_Chitin_IntDeg"/>
</dbReference>
<dbReference type="PANTHER" id="PTHR34823:SF1">
    <property type="entry name" value="CHITIN-BINDING TYPE-4 DOMAIN-CONTAINING PROTEIN"/>
    <property type="match status" value="1"/>
</dbReference>
<dbReference type="GO" id="GO:0005975">
    <property type="term" value="P:carbohydrate metabolic process"/>
    <property type="evidence" value="ECO:0007669"/>
    <property type="project" value="InterPro"/>
</dbReference>
<dbReference type="GO" id="GO:0030246">
    <property type="term" value="F:carbohydrate binding"/>
    <property type="evidence" value="ECO:0007669"/>
    <property type="project" value="InterPro"/>
</dbReference>
<dbReference type="SUPFAM" id="SSF81296">
    <property type="entry name" value="E set domains"/>
    <property type="match status" value="1"/>
</dbReference>
<dbReference type="SMART" id="SM00495">
    <property type="entry name" value="ChtBD3"/>
    <property type="match status" value="1"/>
</dbReference>
<reference evidence="4 5" key="1">
    <citation type="submission" date="2020-01" db="EMBL/GenBank/DDBJ databases">
        <title>Draft Genome Sequence of Vibrio sp. strain OCN044, Isolated from a Healthy Coral at Palmyra Atoll.</title>
        <authorList>
            <person name="Videau P."/>
            <person name="Loughran R."/>
            <person name="Esquivel A."/>
            <person name="Deadmond M."/>
            <person name="Paddock B.E."/>
            <person name="Saw J.H."/>
            <person name="Ushijima B."/>
        </authorList>
    </citation>
    <scope>NUCLEOTIDE SEQUENCE [LARGE SCALE GENOMIC DNA]</scope>
    <source>
        <strain evidence="4 5">OCN044</strain>
    </source>
</reference>
<gene>
    <name evidence="4" type="ORF">GTG28_13710</name>
</gene>
<dbReference type="InterPro" id="IPR014756">
    <property type="entry name" value="Ig_E-set"/>
</dbReference>
<dbReference type="CDD" id="cd12215">
    <property type="entry name" value="ChiC_BD"/>
    <property type="match status" value="1"/>
</dbReference>
<keyword evidence="1" id="KW-0732">Signal</keyword>
<evidence type="ECO:0000313" key="4">
    <source>
        <dbReference type="EMBL" id="MYM60285.1"/>
    </source>
</evidence>
<proteinExistence type="predicted"/>
<comment type="caution">
    <text evidence="4">The sequence shown here is derived from an EMBL/GenBank/DDBJ whole genome shotgun (WGS) entry which is preliminary data.</text>
</comment>
<name>A0A6L8LWY3_9VIBR</name>
<dbReference type="GO" id="GO:0005576">
    <property type="term" value="C:extracellular region"/>
    <property type="evidence" value="ECO:0007669"/>
    <property type="project" value="InterPro"/>
</dbReference>
<dbReference type="Proteomes" id="UP000478571">
    <property type="component" value="Unassembled WGS sequence"/>
</dbReference>
<dbReference type="SUPFAM" id="SSF51055">
    <property type="entry name" value="Carbohydrate binding domain"/>
    <property type="match status" value="1"/>
</dbReference>
<accession>A0A6L8LWY3</accession>
<organism evidence="4 5">
    <name type="scientific">Vibrio tetraodonis subsp. pristinus</name>
    <dbReference type="NCBI Taxonomy" id="2695891"/>
    <lineage>
        <taxon>Bacteria</taxon>
        <taxon>Pseudomonadati</taxon>
        <taxon>Pseudomonadota</taxon>
        <taxon>Gammaproteobacteria</taxon>
        <taxon>Vibrionales</taxon>
        <taxon>Vibrionaceae</taxon>
        <taxon>Vibrio</taxon>
    </lineage>
</organism>
<dbReference type="Gene3D" id="2.70.50.50">
    <property type="entry name" value="chitin-binding protein cbp21"/>
    <property type="match status" value="1"/>
</dbReference>
<dbReference type="PANTHER" id="PTHR34823">
    <property type="entry name" value="GLCNAC-BINDING PROTEIN A"/>
    <property type="match status" value="1"/>
</dbReference>
<dbReference type="InterPro" id="IPR036573">
    <property type="entry name" value="CBM_sf_5/12"/>
</dbReference>
<evidence type="ECO:0000259" key="3">
    <source>
        <dbReference type="SMART" id="SM00495"/>
    </source>
</evidence>
<feature type="domain" description="Chitin-binding type-3" evidence="3">
    <location>
        <begin position="441"/>
        <end position="490"/>
    </location>
</feature>
<dbReference type="AlphaFoldDB" id="A0A6L8LWY3"/>
<dbReference type="CDD" id="cd21177">
    <property type="entry name" value="LPMO_AA10"/>
    <property type="match status" value="1"/>
</dbReference>
<dbReference type="InterPro" id="IPR003610">
    <property type="entry name" value="CBM5/12"/>
</dbReference>
<evidence type="ECO:0000256" key="2">
    <source>
        <dbReference type="ARBA" id="ARBA00022801"/>
    </source>
</evidence>
<dbReference type="InterPro" id="IPR004302">
    <property type="entry name" value="Cellulose/chitin-bd_N"/>
</dbReference>
<keyword evidence="2" id="KW-0378">Hydrolase</keyword>
<dbReference type="GO" id="GO:0004553">
    <property type="term" value="F:hydrolase activity, hydrolyzing O-glycosyl compounds"/>
    <property type="evidence" value="ECO:0007669"/>
    <property type="project" value="InterPro"/>
</dbReference>
<evidence type="ECO:0000256" key="1">
    <source>
        <dbReference type="ARBA" id="ARBA00022729"/>
    </source>
</evidence>
<sequence>MKSNRNILRLTIGASLLSSLPIHVSAHGWSEFPKARQTICHDQGGLWSGSPPNAACANAKELSGQYQFVQRHEYSKNVIDYRNANEVRRLIPNGTLCYANDKHKSGIGAPHPAWARTEINTGTFEYVFHATVAHNPSFWEFYLTKPNADLSKRLAWDDLELIQTEGNITADSDKKYRINVTIPSDRSGNAILFVRWQRIDDGGEGFYNCSDITITNGGATTSSNEHAPKPDLNRIASFIPDGFKAPEAGDTVKYDILDKDGQVARSFDISVNSTNINAWDRLLAAEINGWHDTNQKGSIFIGDWHDEMQHYMFFQNDSSLNFFNAKDNQTSGRMTVSRSNNDSSPSLTGQLYELSKSDNVVNAGDKMVIVMNEATTLSQNQGTPVRIENNGSSSIIINTDSITQNETLIFSATSPQSNSDKIFTFEVISSEATLQQTVTSSDAWNSSTTYLGGEVVTYANQSWQAQWWVQGGEDPKSTYDGNIWGAWRPAD</sequence>
<keyword evidence="5" id="KW-1185">Reference proteome</keyword>
<dbReference type="EMBL" id="WWEU01000004">
    <property type="protein sequence ID" value="MYM60285.1"/>
    <property type="molecule type" value="Genomic_DNA"/>
</dbReference>
<evidence type="ECO:0000313" key="5">
    <source>
        <dbReference type="Proteomes" id="UP000478571"/>
    </source>
</evidence>
<dbReference type="RefSeq" id="WP_160930738.1">
    <property type="nucleotide sequence ID" value="NZ_WWEU01000004.1"/>
</dbReference>
<dbReference type="Gene3D" id="2.10.10.20">
    <property type="entry name" value="Carbohydrate-binding module superfamily 5/12"/>
    <property type="match status" value="1"/>
</dbReference>
<dbReference type="Pfam" id="PF03067">
    <property type="entry name" value="LPMO_10"/>
    <property type="match status" value="1"/>
</dbReference>